<evidence type="ECO:0000256" key="3">
    <source>
        <dbReference type="ARBA" id="ARBA00022691"/>
    </source>
</evidence>
<gene>
    <name evidence="5" type="ORF">BQ4739_LOCUS9940</name>
</gene>
<dbReference type="Gene3D" id="3.40.50.150">
    <property type="entry name" value="Vaccinia Virus protein VP39"/>
    <property type="match status" value="1"/>
</dbReference>
<dbReference type="Proteomes" id="UP000256970">
    <property type="component" value="Unassembled WGS sequence"/>
</dbReference>
<accession>A0A383VZ08</accession>
<evidence type="ECO:0000256" key="1">
    <source>
        <dbReference type="ARBA" id="ARBA00022603"/>
    </source>
</evidence>
<keyword evidence="2" id="KW-0808">Transferase</keyword>
<dbReference type="InterPro" id="IPR013216">
    <property type="entry name" value="Methyltransf_11"/>
</dbReference>
<dbReference type="PANTHER" id="PTHR43464">
    <property type="entry name" value="METHYLTRANSFERASE"/>
    <property type="match status" value="1"/>
</dbReference>
<dbReference type="GO" id="GO:0008757">
    <property type="term" value="F:S-adenosylmethionine-dependent methyltransferase activity"/>
    <property type="evidence" value="ECO:0007669"/>
    <property type="project" value="InterPro"/>
</dbReference>
<name>A0A383VZ08_TETOB</name>
<keyword evidence="6" id="KW-1185">Reference proteome</keyword>
<dbReference type="CDD" id="cd02440">
    <property type="entry name" value="AdoMet_MTases"/>
    <property type="match status" value="1"/>
</dbReference>
<keyword evidence="1" id="KW-0489">Methyltransferase</keyword>
<evidence type="ECO:0000259" key="4">
    <source>
        <dbReference type="Pfam" id="PF08241"/>
    </source>
</evidence>
<proteinExistence type="predicted"/>
<protein>
    <recommendedName>
        <fullName evidence="4">Methyltransferase type 11 domain-containing protein</fullName>
    </recommendedName>
</protein>
<dbReference type="SUPFAM" id="SSF53335">
    <property type="entry name" value="S-adenosyl-L-methionine-dependent methyltransferases"/>
    <property type="match status" value="1"/>
</dbReference>
<evidence type="ECO:0000256" key="2">
    <source>
        <dbReference type="ARBA" id="ARBA00022679"/>
    </source>
</evidence>
<dbReference type="PANTHER" id="PTHR43464:SF19">
    <property type="entry name" value="UBIQUINONE BIOSYNTHESIS O-METHYLTRANSFERASE, MITOCHONDRIAL"/>
    <property type="match status" value="1"/>
</dbReference>
<keyword evidence="3" id="KW-0949">S-adenosyl-L-methionine</keyword>
<organism evidence="5 6">
    <name type="scientific">Tetradesmus obliquus</name>
    <name type="common">Green alga</name>
    <name type="synonym">Acutodesmus obliquus</name>
    <dbReference type="NCBI Taxonomy" id="3088"/>
    <lineage>
        <taxon>Eukaryota</taxon>
        <taxon>Viridiplantae</taxon>
        <taxon>Chlorophyta</taxon>
        <taxon>core chlorophytes</taxon>
        <taxon>Chlorophyceae</taxon>
        <taxon>CS clade</taxon>
        <taxon>Sphaeropleales</taxon>
        <taxon>Scenedesmaceae</taxon>
        <taxon>Tetradesmus</taxon>
    </lineage>
</organism>
<dbReference type="InterPro" id="IPR029063">
    <property type="entry name" value="SAM-dependent_MTases_sf"/>
</dbReference>
<evidence type="ECO:0000313" key="6">
    <source>
        <dbReference type="Proteomes" id="UP000256970"/>
    </source>
</evidence>
<dbReference type="Pfam" id="PF08241">
    <property type="entry name" value="Methyltransf_11"/>
    <property type="match status" value="1"/>
</dbReference>
<dbReference type="AlphaFoldDB" id="A0A383VZ08"/>
<dbReference type="GO" id="GO:0032259">
    <property type="term" value="P:methylation"/>
    <property type="evidence" value="ECO:0007669"/>
    <property type="project" value="UniProtKB-KW"/>
</dbReference>
<sequence length="407" mass="43546">MFTGATAAFLQGAEVPAHQLQQQLTLTVQWDFMQQLHAQLAAQLQQPPGPIMRCPGGQFFTASISNQAVHISCELNTVLQMNPNRVAIDQQQKSSRAAPGRQPWCESLLSVRSSRGAAPELVACVNARLQEMQAELTHANAQVWAQAEAADAWLNKVGSPAEAAAWLQQDPLLRLGRQLCRHLPEDLAGVKLINLMGSNGTKAVAAALMGAAVTCVDISPSNAQYGQQLAAAAGVEVAFVVSDVLQLHPKEHHGQYDIVLLELGVLHYFVDLLPLMAKVAQLLAPGGRLLLREFHPMSTKLISSKGKKHKVAGDYFSQTLVDSQVAYSKYNTNTNSSSSSSSDSSTAGRVRLRQWTLGEVVSSVAAAGLVLQVLEEEPGVKLADAGLPKLFTLVAQKPAGDVLGSSR</sequence>
<feature type="domain" description="Methyltransferase type 11" evidence="4">
    <location>
        <begin position="200"/>
        <end position="290"/>
    </location>
</feature>
<evidence type="ECO:0000313" key="5">
    <source>
        <dbReference type="EMBL" id="SZX69646.1"/>
    </source>
</evidence>
<reference evidence="5 6" key="1">
    <citation type="submission" date="2016-10" db="EMBL/GenBank/DDBJ databases">
        <authorList>
            <person name="Cai Z."/>
        </authorList>
    </citation>
    <scope>NUCLEOTIDE SEQUENCE [LARGE SCALE GENOMIC DNA]</scope>
</reference>
<dbReference type="EMBL" id="FNXT01000942">
    <property type="protein sequence ID" value="SZX69646.1"/>
    <property type="molecule type" value="Genomic_DNA"/>
</dbReference>